<evidence type="ECO:0000313" key="4">
    <source>
        <dbReference type="EMBL" id="KAF9531068.1"/>
    </source>
</evidence>
<evidence type="ECO:0000259" key="3">
    <source>
        <dbReference type="Pfam" id="PF20152"/>
    </source>
</evidence>
<dbReference type="AlphaFoldDB" id="A0A9P6EJV5"/>
<feature type="transmembrane region" description="Helical" evidence="2">
    <location>
        <begin position="176"/>
        <end position="199"/>
    </location>
</feature>
<evidence type="ECO:0000256" key="2">
    <source>
        <dbReference type="SAM" id="Phobius"/>
    </source>
</evidence>
<keyword evidence="2" id="KW-0812">Transmembrane</keyword>
<dbReference type="OrthoDB" id="3214861at2759"/>
<reference evidence="4" key="1">
    <citation type="submission" date="2020-11" db="EMBL/GenBank/DDBJ databases">
        <authorList>
            <consortium name="DOE Joint Genome Institute"/>
            <person name="Ahrendt S."/>
            <person name="Riley R."/>
            <person name="Andreopoulos W."/>
            <person name="Labutti K."/>
            <person name="Pangilinan J."/>
            <person name="Ruiz-Duenas F.J."/>
            <person name="Barrasa J.M."/>
            <person name="Sanchez-Garcia M."/>
            <person name="Camarero S."/>
            <person name="Miyauchi S."/>
            <person name="Serrano A."/>
            <person name="Linde D."/>
            <person name="Babiker R."/>
            <person name="Drula E."/>
            <person name="Ayuso-Fernandez I."/>
            <person name="Pacheco R."/>
            <person name="Padilla G."/>
            <person name="Ferreira P."/>
            <person name="Barriuso J."/>
            <person name="Kellner H."/>
            <person name="Castanera R."/>
            <person name="Alfaro M."/>
            <person name="Ramirez L."/>
            <person name="Pisabarro A.G."/>
            <person name="Kuo A."/>
            <person name="Tritt A."/>
            <person name="Lipzen A."/>
            <person name="He G."/>
            <person name="Yan M."/>
            <person name="Ng V."/>
            <person name="Cullen D."/>
            <person name="Martin F."/>
            <person name="Rosso M.-N."/>
            <person name="Henrissat B."/>
            <person name="Hibbett D."/>
            <person name="Martinez A.T."/>
            <person name="Grigoriev I.V."/>
        </authorList>
    </citation>
    <scope>NUCLEOTIDE SEQUENCE</scope>
    <source>
        <strain evidence="4">CBS 506.95</strain>
    </source>
</reference>
<accession>A0A9P6EJV5</accession>
<gene>
    <name evidence="4" type="ORF">CPB83DRAFT_849264</name>
</gene>
<feature type="transmembrane region" description="Helical" evidence="2">
    <location>
        <begin position="140"/>
        <end position="164"/>
    </location>
</feature>
<dbReference type="Pfam" id="PF20152">
    <property type="entry name" value="DUF6534"/>
    <property type="match status" value="1"/>
</dbReference>
<keyword evidence="5" id="KW-1185">Reference proteome</keyword>
<feature type="region of interest" description="Disordered" evidence="1">
    <location>
        <begin position="295"/>
        <end position="322"/>
    </location>
</feature>
<organism evidence="4 5">
    <name type="scientific">Crepidotus variabilis</name>
    <dbReference type="NCBI Taxonomy" id="179855"/>
    <lineage>
        <taxon>Eukaryota</taxon>
        <taxon>Fungi</taxon>
        <taxon>Dikarya</taxon>
        <taxon>Basidiomycota</taxon>
        <taxon>Agaricomycotina</taxon>
        <taxon>Agaricomycetes</taxon>
        <taxon>Agaricomycetidae</taxon>
        <taxon>Agaricales</taxon>
        <taxon>Agaricineae</taxon>
        <taxon>Crepidotaceae</taxon>
        <taxon>Crepidotus</taxon>
    </lineage>
</organism>
<protein>
    <recommendedName>
        <fullName evidence="3">DUF6534 domain-containing protein</fullName>
    </recommendedName>
</protein>
<feature type="transmembrane region" description="Helical" evidence="2">
    <location>
        <begin position="30"/>
        <end position="55"/>
    </location>
</feature>
<dbReference type="PANTHER" id="PTHR40465:SF1">
    <property type="entry name" value="DUF6534 DOMAIN-CONTAINING PROTEIN"/>
    <property type="match status" value="1"/>
</dbReference>
<dbReference type="InterPro" id="IPR045339">
    <property type="entry name" value="DUF6534"/>
</dbReference>
<keyword evidence="2" id="KW-1133">Transmembrane helix</keyword>
<name>A0A9P6EJV5_9AGAR</name>
<feature type="transmembrane region" description="Helical" evidence="2">
    <location>
        <begin position="67"/>
        <end position="88"/>
    </location>
</feature>
<feature type="transmembrane region" description="Helical" evidence="2">
    <location>
        <begin position="108"/>
        <end position="128"/>
    </location>
</feature>
<feature type="domain" description="DUF6534" evidence="3">
    <location>
        <begin position="187"/>
        <end position="271"/>
    </location>
</feature>
<dbReference type="EMBL" id="MU157836">
    <property type="protein sequence ID" value="KAF9531068.1"/>
    <property type="molecule type" value="Genomic_DNA"/>
</dbReference>
<feature type="compositionally biased region" description="Polar residues" evidence="1">
    <location>
        <begin position="298"/>
        <end position="322"/>
    </location>
</feature>
<evidence type="ECO:0000256" key="1">
    <source>
        <dbReference type="SAM" id="MobiDB-lite"/>
    </source>
</evidence>
<dbReference type="PANTHER" id="PTHR40465">
    <property type="entry name" value="CHROMOSOME 1, WHOLE GENOME SHOTGUN SEQUENCE"/>
    <property type="match status" value="1"/>
</dbReference>
<comment type="caution">
    <text evidence="4">The sequence shown here is derived from an EMBL/GenBank/DDBJ whole genome shotgun (WGS) entry which is preliminary data.</text>
</comment>
<keyword evidence="2" id="KW-0472">Membrane</keyword>
<evidence type="ECO:0000313" key="5">
    <source>
        <dbReference type="Proteomes" id="UP000807306"/>
    </source>
</evidence>
<proteinExistence type="predicted"/>
<sequence length="349" mass="38629">MADPSAAVPNTGAPPPGMMPLQMPAFDNTLGALLLGGLVAMALWGIACVQAYNYYTRPNKDRMLQRIVVGSLWLLDTFDTALNVHILYFYMVSNFMNPLALLKPVWSIIIHVAMTAISNFAIRSMFALRIYRFSNKNIPLTIWVMGISLTDLIVSLIITVKAFSISFPELSTISSLMYLTFAVGTGSDLTVALSLSWLLRSSRTGFRRTDSMIKVLMLYAVNTGMIVAIDASLGMILYIVMPDNLIFLGFYLLLSKLYLNSYLATLNARQSLREGDSDLVSINLSQLSGSRRYEAESTLPTLSEKTSATVTRSNSNPTSTGMEISVSTLVDKKVESYPLRNQDHLHRAY</sequence>
<dbReference type="Proteomes" id="UP000807306">
    <property type="component" value="Unassembled WGS sequence"/>
</dbReference>
<feature type="transmembrane region" description="Helical" evidence="2">
    <location>
        <begin position="211"/>
        <end position="229"/>
    </location>
</feature>